<dbReference type="InterPro" id="IPR011005">
    <property type="entry name" value="Dihydropteroate_synth-like_sf"/>
</dbReference>
<comment type="cofactor">
    <cofactor evidence="2 19">
        <name>Zn(2+)</name>
        <dbReference type="ChEBI" id="CHEBI:29105"/>
    </cofactor>
</comment>
<comment type="similarity">
    <text evidence="5">Belongs to the vitamin-B12 dependent methionine synthase family.</text>
</comment>
<keyword evidence="11 19" id="KW-0808">Transferase</keyword>
<dbReference type="Gene3D" id="1.10.1240.10">
    <property type="entry name" value="Methionine synthase domain"/>
    <property type="match status" value="1"/>
</dbReference>
<evidence type="ECO:0000256" key="12">
    <source>
        <dbReference type="ARBA" id="ARBA00022691"/>
    </source>
</evidence>
<dbReference type="AlphaFoldDB" id="A0A9D1RFA6"/>
<evidence type="ECO:0000259" key="23">
    <source>
        <dbReference type="PROSITE" id="PS51337"/>
    </source>
</evidence>
<dbReference type="GO" id="GO:0031419">
    <property type="term" value="F:cobalamin binding"/>
    <property type="evidence" value="ECO:0007669"/>
    <property type="project" value="UniProtKB-KW"/>
</dbReference>
<reference evidence="24" key="2">
    <citation type="submission" date="2021-04" db="EMBL/GenBank/DDBJ databases">
        <authorList>
            <person name="Gilroy R."/>
        </authorList>
    </citation>
    <scope>NUCLEOTIDE SEQUENCE</scope>
    <source>
        <strain evidence="24">421</strain>
    </source>
</reference>
<evidence type="ECO:0000256" key="6">
    <source>
        <dbReference type="ARBA" id="ARBA00012032"/>
    </source>
</evidence>
<dbReference type="GO" id="GO:0050667">
    <property type="term" value="P:homocysteine metabolic process"/>
    <property type="evidence" value="ECO:0007669"/>
    <property type="project" value="TreeGrafter"/>
</dbReference>
<evidence type="ECO:0000256" key="10">
    <source>
        <dbReference type="ARBA" id="ARBA00022628"/>
    </source>
</evidence>
<feature type="domain" description="B12-binding" evidence="22">
    <location>
        <begin position="649"/>
        <end position="771"/>
    </location>
</feature>
<evidence type="ECO:0000256" key="18">
    <source>
        <dbReference type="ARBA" id="ARBA00031040"/>
    </source>
</evidence>
<dbReference type="PROSITE" id="PS50970">
    <property type="entry name" value="HCY"/>
    <property type="match status" value="1"/>
</dbReference>
<name>A0A9D1RFA6_9FIRM</name>
<dbReference type="SUPFAM" id="SSF52242">
    <property type="entry name" value="Cobalamin (vitamin B12)-binding domain"/>
    <property type="match status" value="1"/>
</dbReference>
<dbReference type="PROSITE" id="PS51332">
    <property type="entry name" value="B12_BINDING"/>
    <property type="match status" value="1"/>
</dbReference>
<organism evidence="24 25">
    <name type="scientific">Candidatus Eubacterium faecipullorum</name>
    <dbReference type="NCBI Taxonomy" id="2838571"/>
    <lineage>
        <taxon>Bacteria</taxon>
        <taxon>Bacillati</taxon>
        <taxon>Bacillota</taxon>
        <taxon>Clostridia</taxon>
        <taxon>Eubacteriales</taxon>
        <taxon>Eubacteriaceae</taxon>
        <taxon>Eubacterium</taxon>
    </lineage>
</organism>
<dbReference type="EC" id="2.1.1.13" evidence="6"/>
<feature type="binding site" evidence="19">
    <location>
        <position position="252"/>
    </location>
    <ligand>
        <name>Zn(2+)</name>
        <dbReference type="ChEBI" id="CHEBI:29105"/>
    </ligand>
</feature>
<dbReference type="PANTHER" id="PTHR45833">
    <property type="entry name" value="METHIONINE SYNTHASE"/>
    <property type="match status" value="1"/>
</dbReference>
<dbReference type="InterPro" id="IPR036724">
    <property type="entry name" value="Cobalamin-bd_sf"/>
</dbReference>
<evidence type="ECO:0000256" key="14">
    <source>
        <dbReference type="ARBA" id="ARBA00022833"/>
    </source>
</evidence>
<dbReference type="InterPro" id="IPR003759">
    <property type="entry name" value="Cbl-bd_cap"/>
</dbReference>
<evidence type="ECO:0000256" key="19">
    <source>
        <dbReference type="PROSITE-ProRule" id="PRU00333"/>
    </source>
</evidence>
<evidence type="ECO:0000256" key="7">
    <source>
        <dbReference type="ARBA" id="ARBA00013998"/>
    </source>
</evidence>
<dbReference type="InterPro" id="IPR017215">
    <property type="entry name" value="MetH_bac"/>
</dbReference>
<keyword evidence="13 19" id="KW-0479">Metal-binding</keyword>
<evidence type="ECO:0000256" key="11">
    <source>
        <dbReference type="ARBA" id="ARBA00022679"/>
    </source>
</evidence>
<dbReference type="Gene3D" id="3.20.20.20">
    <property type="entry name" value="Dihydropteroate synthase-like"/>
    <property type="match status" value="1"/>
</dbReference>
<keyword evidence="16" id="KW-0170">Cobalt</keyword>
<evidence type="ECO:0000259" key="22">
    <source>
        <dbReference type="PROSITE" id="PS51332"/>
    </source>
</evidence>
<evidence type="ECO:0000256" key="3">
    <source>
        <dbReference type="ARBA" id="ARBA00001956"/>
    </source>
</evidence>
<dbReference type="InterPro" id="IPR036589">
    <property type="entry name" value="HCY_dom_sf"/>
</dbReference>
<feature type="binding site" evidence="19">
    <location>
        <position position="187"/>
    </location>
    <ligand>
        <name>Zn(2+)</name>
        <dbReference type="ChEBI" id="CHEBI:29105"/>
    </ligand>
</feature>
<evidence type="ECO:0000256" key="15">
    <source>
        <dbReference type="ARBA" id="ARBA00023167"/>
    </source>
</evidence>
<dbReference type="PROSITE" id="PS51337">
    <property type="entry name" value="B12_BINDING_NTER"/>
    <property type="match status" value="1"/>
</dbReference>
<keyword evidence="9" id="KW-0028">Amino-acid biosynthesis</keyword>
<dbReference type="GO" id="GO:0046872">
    <property type="term" value="F:metal ion binding"/>
    <property type="evidence" value="ECO:0007669"/>
    <property type="project" value="UniProtKB-KW"/>
</dbReference>
<dbReference type="Gene3D" id="3.40.50.280">
    <property type="entry name" value="Cobalamin-binding domain"/>
    <property type="match status" value="1"/>
</dbReference>
<dbReference type="SMART" id="SM01018">
    <property type="entry name" value="B12-binding_2"/>
    <property type="match status" value="1"/>
</dbReference>
<sequence>MDIQFFDGSMGTMLQSAGLAAGELPELLNITDSEKVLAVHRAYAAAGSEYITTNTFGANRLKIKEPEEIIRAGVRLAKSTGKKVALDIGPTGKLLKPMGELDFEEAVDIFAQMINAGKDGSDIVLIETMSDTYEIKAAALAAKENCALPVFVTMIFDEKGRLLTGADVKTAVTMLEGLGVDAIGFNCGLGPAETLPLVEEIRKWTSLPVIVQPNAGLPESVNGKTVYNVSPADFARDMKKAADIGVSYLGGCCGTTPEHIKAMIEACRNIPANVPEKKANSFVSSYSKTVALGKKPVIIGERINPTGKKLFKEALRRNDIEYIIKEGLTQTDAGAHILDVNVGLPEIDEVRMMETAVKSLQGVIPAPLQIDTSNIAALERALRIYNGKPMINSVNGKAENMKAVFPLAKKYGGIVVCLCLDENGIPQSAEGRIKIAEKIINTAAEYGIEKKDLIVDALTMTISTDSSNGKETLKAVDYIRNTLGVNTVLGVSNISFGLPKRDAINTAFFTLALQSGLSAGIINPNSQSMMNAYYSFNALSGLDENCTEYINSVTVPEQSAPAGETTLHTAIVKGIKEDAAKCAAELLKTLDSLDVINNYIIPALDEVGDGFEKNRIFLPQLLMSADSAKAAFDVIKEKLVLSGKKEESGQKIVLATVHGDIHDIGKNIVKVLLSNYGFDVIDLGKDVPEEDVLKAVQESGAKLVGLSALMTTTVPAMEKTIELLHKNTNAKVIVGGAVLTQAYADMIHADHYAKDAMETVRLAQAFFGAGK</sequence>
<accession>A0A9D1RFA6</accession>
<comment type="catalytic activity">
    <reaction evidence="1">
        <text>(6S)-5-methyl-5,6,7,8-tetrahydrofolate + L-homocysteine = (6S)-5,6,7,8-tetrahydrofolate + L-methionine</text>
        <dbReference type="Rhea" id="RHEA:11172"/>
        <dbReference type="ChEBI" id="CHEBI:18608"/>
        <dbReference type="ChEBI" id="CHEBI:57453"/>
        <dbReference type="ChEBI" id="CHEBI:57844"/>
        <dbReference type="ChEBI" id="CHEBI:58199"/>
        <dbReference type="EC" id="2.1.1.13"/>
    </reaction>
</comment>
<dbReference type="PROSITE" id="PS50972">
    <property type="entry name" value="PTERIN_BINDING"/>
    <property type="match status" value="1"/>
</dbReference>
<evidence type="ECO:0000313" key="25">
    <source>
        <dbReference type="Proteomes" id="UP000824205"/>
    </source>
</evidence>
<protein>
    <recommendedName>
        <fullName evidence="7">Methionine synthase</fullName>
        <ecNumber evidence="6">2.1.1.13</ecNumber>
    </recommendedName>
    <alternativeName>
        <fullName evidence="18">5-methyltetrahydrofolate--homocysteine methyltransferase</fullName>
    </alternativeName>
</protein>
<evidence type="ECO:0000256" key="9">
    <source>
        <dbReference type="ARBA" id="ARBA00022605"/>
    </source>
</evidence>
<dbReference type="GO" id="GO:0032259">
    <property type="term" value="P:methylation"/>
    <property type="evidence" value="ECO:0007669"/>
    <property type="project" value="UniProtKB-KW"/>
</dbReference>
<comment type="caution">
    <text evidence="24">The sequence shown here is derived from an EMBL/GenBank/DDBJ whole genome shotgun (WGS) entry which is preliminary data.</text>
</comment>
<keyword evidence="14 19" id="KW-0862">Zinc</keyword>
<evidence type="ECO:0000256" key="1">
    <source>
        <dbReference type="ARBA" id="ARBA00001700"/>
    </source>
</evidence>
<reference evidence="24" key="1">
    <citation type="journal article" date="2021" name="PeerJ">
        <title>Extensive microbial diversity within the chicken gut microbiome revealed by metagenomics and culture.</title>
        <authorList>
            <person name="Gilroy R."/>
            <person name="Ravi A."/>
            <person name="Getino M."/>
            <person name="Pursley I."/>
            <person name="Horton D.L."/>
            <person name="Alikhan N.F."/>
            <person name="Baker D."/>
            <person name="Gharbi K."/>
            <person name="Hall N."/>
            <person name="Watson M."/>
            <person name="Adriaenssens E.M."/>
            <person name="Foster-Nyarko E."/>
            <person name="Jarju S."/>
            <person name="Secka A."/>
            <person name="Antonio M."/>
            <person name="Oren A."/>
            <person name="Chaudhuri R.R."/>
            <person name="La Ragione R."/>
            <person name="Hildebrand F."/>
            <person name="Pallen M.J."/>
        </authorList>
    </citation>
    <scope>NUCLEOTIDE SEQUENCE</scope>
    <source>
        <strain evidence="24">421</strain>
    </source>
</reference>
<dbReference type="InterPro" id="IPR036594">
    <property type="entry name" value="Meth_synthase_dom"/>
</dbReference>
<evidence type="ECO:0000313" key="24">
    <source>
        <dbReference type="EMBL" id="HIW85541.1"/>
    </source>
</evidence>
<feature type="domain" description="Pterin-binding" evidence="21">
    <location>
        <begin position="296"/>
        <end position="540"/>
    </location>
</feature>
<keyword evidence="12" id="KW-0949">S-adenosyl-L-methionine</keyword>
<dbReference type="SUPFAM" id="SSF51717">
    <property type="entry name" value="Dihydropteroate synthetase-like"/>
    <property type="match status" value="1"/>
</dbReference>
<dbReference type="InterPro" id="IPR000489">
    <property type="entry name" value="Pterin-binding_dom"/>
</dbReference>
<feature type="domain" description="B12-binding N-terminal" evidence="23">
    <location>
        <begin position="554"/>
        <end position="647"/>
    </location>
</feature>
<dbReference type="InterPro" id="IPR050554">
    <property type="entry name" value="Met_Synthase/Corrinoid"/>
</dbReference>
<comment type="pathway">
    <text evidence="4">Amino-acid biosynthesis; L-methionine biosynthesis via de novo pathway; L-methionine from L-homocysteine (MetH route): step 1/1.</text>
</comment>
<comment type="cofactor">
    <cofactor evidence="3">
        <name>methylcob(III)alamin</name>
        <dbReference type="ChEBI" id="CHEBI:28115"/>
    </cofactor>
</comment>
<dbReference type="SUPFAM" id="SSF82282">
    <property type="entry name" value="Homocysteine S-methyltransferase"/>
    <property type="match status" value="1"/>
</dbReference>
<gene>
    <name evidence="24" type="ORF">IAA48_03510</name>
</gene>
<evidence type="ECO:0000256" key="17">
    <source>
        <dbReference type="ARBA" id="ARBA00025552"/>
    </source>
</evidence>
<dbReference type="Gene3D" id="3.20.20.330">
    <property type="entry name" value="Homocysteine-binding-like domain"/>
    <property type="match status" value="1"/>
</dbReference>
<dbReference type="SUPFAM" id="SSF47644">
    <property type="entry name" value="Methionine synthase domain"/>
    <property type="match status" value="1"/>
</dbReference>
<evidence type="ECO:0000256" key="5">
    <source>
        <dbReference type="ARBA" id="ARBA00010398"/>
    </source>
</evidence>
<dbReference type="InterPro" id="IPR006158">
    <property type="entry name" value="Cobalamin-bd"/>
</dbReference>
<evidence type="ECO:0000256" key="8">
    <source>
        <dbReference type="ARBA" id="ARBA00022603"/>
    </source>
</evidence>
<dbReference type="Pfam" id="PF02574">
    <property type="entry name" value="S-methyl_trans"/>
    <property type="match status" value="1"/>
</dbReference>
<dbReference type="InterPro" id="IPR003726">
    <property type="entry name" value="HCY_dom"/>
</dbReference>
<evidence type="ECO:0000259" key="20">
    <source>
        <dbReference type="PROSITE" id="PS50970"/>
    </source>
</evidence>
<evidence type="ECO:0000256" key="13">
    <source>
        <dbReference type="ARBA" id="ARBA00022723"/>
    </source>
</evidence>
<keyword evidence="8 19" id="KW-0489">Methyltransferase</keyword>
<dbReference type="Pfam" id="PF02310">
    <property type="entry name" value="B12-binding"/>
    <property type="match status" value="1"/>
</dbReference>
<feature type="domain" description="Hcy-binding" evidence="20">
    <location>
        <begin position="1"/>
        <end position="267"/>
    </location>
</feature>
<dbReference type="PIRSF" id="PIRSF037472">
    <property type="entry name" value="DHPS_mtfrase"/>
    <property type="match status" value="1"/>
</dbReference>
<comment type="function">
    <text evidence="17">Catalyzes the transfer of a methyl group from methyl-cobalamin to homocysteine, yielding enzyme-bound cob(I)alamin and methionine. Subsequently, remethylates the cofactor using methyltetrahydrofolate.</text>
</comment>
<keyword evidence="15" id="KW-0486">Methionine biosynthesis</keyword>
<dbReference type="NCBIfam" id="NF005719">
    <property type="entry name" value="PRK07535.1"/>
    <property type="match status" value="1"/>
</dbReference>
<keyword evidence="10" id="KW-0846">Cobalamin</keyword>
<dbReference type="GO" id="GO:0005829">
    <property type="term" value="C:cytosol"/>
    <property type="evidence" value="ECO:0007669"/>
    <property type="project" value="TreeGrafter"/>
</dbReference>
<dbReference type="EMBL" id="DXGE01000014">
    <property type="protein sequence ID" value="HIW85541.1"/>
    <property type="molecule type" value="Genomic_DNA"/>
</dbReference>
<dbReference type="Pfam" id="PF02607">
    <property type="entry name" value="B12-binding_2"/>
    <property type="match status" value="1"/>
</dbReference>
<dbReference type="Pfam" id="PF00809">
    <property type="entry name" value="Pterin_bind"/>
    <property type="match status" value="1"/>
</dbReference>
<evidence type="ECO:0000256" key="2">
    <source>
        <dbReference type="ARBA" id="ARBA00001947"/>
    </source>
</evidence>
<feature type="binding site" evidence="19">
    <location>
        <position position="253"/>
    </location>
    <ligand>
        <name>Zn(2+)</name>
        <dbReference type="ChEBI" id="CHEBI:29105"/>
    </ligand>
</feature>
<proteinExistence type="inferred from homology"/>
<dbReference type="Proteomes" id="UP000824205">
    <property type="component" value="Unassembled WGS sequence"/>
</dbReference>
<dbReference type="GO" id="GO:0008705">
    <property type="term" value="F:methionine synthase activity"/>
    <property type="evidence" value="ECO:0007669"/>
    <property type="project" value="UniProtKB-EC"/>
</dbReference>
<evidence type="ECO:0000259" key="21">
    <source>
        <dbReference type="PROSITE" id="PS50972"/>
    </source>
</evidence>
<evidence type="ECO:0000256" key="16">
    <source>
        <dbReference type="ARBA" id="ARBA00023285"/>
    </source>
</evidence>
<dbReference type="PANTHER" id="PTHR45833:SF1">
    <property type="entry name" value="METHIONINE SYNTHASE"/>
    <property type="match status" value="1"/>
</dbReference>
<dbReference type="GO" id="GO:0046653">
    <property type="term" value="P:tetrahydrofolate metabolic process"/>
    <property type="evidence" value="ECO:0007669"/>
    <property type="project" value="TreeGrafter"/>
</dbReference>
<evidence type="ECO:0000256" key="4">
    <source>
        <dbReference type="ARBA" id="ARBA00005178"/>
    </source>
</evidence>